<evidence type="ECO:0000259" key="2">
    <source>
        <dbReference type="Pfam" id="PF20209"/>
    </source>
</evidence>
<evidence type="ECO:0000313" key="4">
    <source>
        <dbReference type="Proteomes" id="UP000198211"/>
    </source>
</evidence>
<dbReference type="AlphaFoldDB" id="A0A225VSN3"/>
<feature type="domain" description="DUF6570" evidence="2">
    <location>
        <begin position="63"/>
        <end position="190"/>
    </location>
</feature>
<dbReference type="Proteomes" id="UP000198211">
    <property type="component" value="Unassembled WGS sequence"/>
</dbReference>
<dbReference type="Pfam" id="PF20209">
    <property type="entry name" value="DUF6570"/>
    <property type="match status" value="1"/>
</dbReference>
<evidence type="ECO:0000313" key="3">
    <source>
        <dbReference type="EMBL" id="OWZ07530.1"/>
    </source>
</evidence>
<dbReference type="Pfam" id="PF14214">
    <property type="entry name" value="Helitron_like_N"/>
    <property type="match status" value="1"/>
</dbReference>
<dbReference type="EMBL" id="NBNE01003505">
    <property type="protein sequence ID" value="OWZ07530.1"/>
    <property type="molecule type" value="Genomic_DNA"/>
</dbReference>
<protein>
    <submittedName>
        <fullName evidence="3">Uncharacterized protein</fullName>
    </submittedName>
</protein>
<accession>A0A225VSN3</accession>
<name>A0A225VSN3_9STRA</name>
<comment type="caution">
    <text evidence="3">The sequence shown here is derived from an EMBL/GenBank/DDBJ whole genome shotgun (WGS) entry which is preliminary data.</text>
</comment>
<organism evidence="3 4">
    <name type="scientific">Phytophthora megakarya</name>
    <dbReference type="NCBI Taxonomy" id="4795"/>
    <lineage>
        <taxon>Eukaryota</taxon>
        <taxon>Sar</taxon>
        <taxon>Stramenopiles</taxon>
        <taxon>Oomycota</taxon>
        <taxon>Peronosporomycetes</taxon>
        <taxon>Peronosporales</taxon>
        <taxon>Peronosporaceae</taxon>
        <taxon>Phytophthora</taxon>
    </lineage>
</organism>
<dbReference type="InterPro" id="IPR025476">
    <property type="entry name" value="Helitron_helicase-like"/>
</dbReference>
<dbReference type="OrthoDB" id="124644at2759"/>
<gene>
    <name evidence="3" type="ORF">PHMEG_00020066</name>
</gene>
<reference evidence="4" key="1">
    <citation type="submission" date="2017-03" db="EMBL/GenBank/DDBJ databases">
        <title>Phytopthora megakarya and P. palmivora, two closely related causual agents of cacao black pod achieved similar genome size and gene model numbers by different mechanisms.</title>
        <authorList>
            <person name="Ali S."/>
            <person name="Shao J."/>
            <person name="Larry D.J."/>
            <person name="Kronmiller B."/>
            <person name="Shen D."/>
            <person name="Strem M.D."/>
            <person name="Melnick R.L."/>
            <person name="Guiltinan M.J."/>
            <person name="Tyler B.M."/>
            <person name="Meinhardt L.W."/>
            <person name="Bailey B.A."/>
        </authorList>
    </citation>
    <scope>NUCLEOTIDE SEQUENCE [LARGE SCALE GENOMIC DNA]</scope>
    <source>
        <strain evidence="4">zdho120</strain>
    </source>
</reference>
<evidence type="ECO:0000259" key="1">
    <source>
        <dbReference type="Pfam" id="PF14214"/>
    </source>
</evidence>
<keyword evidence="4" id="KW-1185">Reference proteome</keyword>
<proteinExistence type="predicted"/>
<dbReference type="InterPro" id="IPR046700">
    <property type="entry name" value="DUF6570"/>
</dbReference>
<sequence>MRTLLDPSELRLPASLLQHYDGGMIDPVLAGMLLSTEGIQQRSGGGLVHFQVCHACDTDLSRGVLPKFAIRNGFYIVLMPPPIFDTTVVERLMTQLVSVVALTRVMRGGTHRSIRSHCMAFDATPGPPALLLPRSLDKCGSYKVVLAGSLTELQVSKIRHLHRVRGVKVQGLLQFYKSNNPFYAAIPIEQCDDIQILPGLFDEAPDSDQVGQVDDDQERVGINSDVIRVDSTEDENEIVERGLVFVNDVNRGSAASGAVDAASDRRFLVRHSSTFAYDSDGTIYAKMFPHLFPYGRGHPGDKRQIKVSQNACMRHYSLLSSRRFAEDLTFFLVAFDRLSTQKMFTRISLTCKRYPDLFDGYDTISSHQLESALCQNEMRQQGRISSRPQFNSPTDRFLRSVELGTGALWGSNLERQQYRREAFAYQTRFGQPALFVTLTPNVVNSFTMAQASMQNDSASARLFLRYIDAFIEGVLALDRITGVQKSFKGLFGSVAAYYGVTETQGGGTLHAHFILYSPDHPLSNTHCLGIRARELVTVILGPRMPYANDDSPEELLALRAKLALFLFKPFRALCDLVTSESPSDKDWLRAYASWESHRSPFDKIIMFNMDDYFAGREKATADNNWLGTDENETDGFQNDFADCDDLDAFVDSVYGENNGGDVFNNDASETAALNPARFPAIAFVSTASEPLLSSITSHGMLSKTALRVAKSFSALHISDLQCIRVCECGGCSGDSGNWLHLDGI</sequence>
<feature type="domain" description="Helitron helicase-like" evidence="1">
    <location>
        <begin position="318"/>
        <end position="515"/>
    </location>
</feature>